<feature type="compositionally biased region" description="Low complexity" evidence="5">
    <location>
        <begin position="1258"/>
        <end position="1272"/>
    </location>
</feature>
<organism evidence="7 8">
    <name type="scientific">Aphis craccivora</name>
    <name type="common">Cowpea aphid</name>
    <dbReference type="NCBI Taxonomy" id="307492"/>
    <lineage>
        <taxon>Eukaryota</taxon>
        <taxon>Metazoa</taxon>
        <taxon>Ecdysozoa</taxon>
        <taxon>Arthropoda</taxon>
        <taxon>Hexapoda</taxon>
        <taxon>Insecta</taxon>
        <taxon>Pterygota</taxon>
        <taxon>Neoptera</taxon>
        <taxon>Paraneoptera</taxon>
        <taxon>Hemiptera</taxon>
        <taxon>Sternorrhyncha</taxon>
        <taxon>Aphidomorpha</taxon>
        <taxon>Aphidoidea</taxon>
        <taxon>Aphididae</taxon>
        <taxon>Aphidini</taxon>
        <taxon>Aphis</taxon>
        <taxon>Aphis</taxon>
    </lineage>
</organism>
<dbReference type="PANTHER" id="PTHR10663">
    <property type="entry name" value="GUANYL-NUCLEOTIDE EXCHANGE FACTOR"/>
    <property type="match status" value="1"/>
</dbReference>
<dbReference type="FunFam" id="1.10.1000.11:FF:000007">
    <property type="entry name" value="Golgi-specific brefeldin A-resistance guanine nucleotide exchange factor 1"/>
    <property type="match status" value="1"/>
</dbReference>
<dbReference type="Gene3D" id="1.10.220.20">
    <property type="match status" value="1"/>
</dbReference>
<dbReference type="InterPro" id="IPR023394">
    <property type="entry name" value="Sec7_C_sf"/>
</dbReference>
<dbReference type="Pfam" id="PF01369">
    <property type="entry name" value="Sec7"/>
    <property type="match status" value="1"/>
</dbReference>
<dbReference type="InterPro" id="IPR032691">
    <property type="entry name" value="Mon2/Sec7/BIG1-like_HUS"/>
</dbReference>
<dbReference type="PROSITE" id="PS50190">
    <property type="entry name" value="SEC7"/>
    <property type="match status" value="1"/>
</dbReference>
<dbReference type="GO" id="GO:0032012">
    <property type="term" value="P:regulation of ARF protein signal transduction"/>
    <property type="evidence" value="ECO:0007669"/>
    <property type="project" value="InterPro"/>
</dbReference>
<dbReference type="GO" id="GO:0005793">
    <property type="term" value="C:endoplasmic reticulum-Golgi intermediate compartment"/>
    <property type="evidence" value="ECO:0007669"/>
    <property type="project" value="UniProtKB-SubCell"/>
</dbReference>
<evidence type="ECO:0000256" key="5">
    <source>
        <dbReference type="SAM" id="MobiDB-lite"/>
    </source>
</evidence>
<dbReference type="EMBL" id="VUJU01005614">
    <property type="protein sequence ID" value="KAF0750743.1"/>
    <property type="molecule type" value="Genomic_DNA"/>
</dbReference>
<sequence length="1731" mass="196600">MYFNFKMYAANGLYVVQGELSTLISALKRDHNSYQKNSDPNGSDEERYSPCKRLFKLRDAINQVEDLMSLNFDHVMVGILCLEPFLDVIRCEEITGPVTSLALMSIYKFINYGLIKKCVPESKLLTTVENIADAITHTRFLGTEKTSDAIVLMKTLQVLYCLMMSPEGEFLPNESVCEIMMSCFRFCFEVRLSEFVRSYAEHCLKDIIQLLFSRLVTLSKELGSSSKVLGLNMKNYGDPLSNCNDNMENTLDIVNTNDDTPQSEVPTLTQVSLQRQTVEQHDMTYRQMLLHMLDVSTTGPVIDSRRCWETILLCDVKVLTVSTKLDISNERETSPGIELTTDELPLLNNENDTDLNNENSVDDIKKEYVNGQGVRFTTQIPIPYTKVPYNSGCVLELIKFLVDACDPHDQQNTEVMIGVGLNLLVIAFEVGAYAIKCHINMHSIIKDQLCRNIFSLLSHEKMPIFSSSLRLAFLMFESMRQHLKFQLEYYMSNLINIVVNENSKIPYGKKEMALKCLVQLWKIPGLVTELYLNYDCGLYCSDLYDDITKLLSKNVFPFNDIYSTHLLSMDALLAVVDSIERHCHNRTQFTPKSESSSTYDVSEDQKSDSEIHFERWQPEFSINIPSHEELMAIKRKKKLLTSGTEKFNTKPKKGIEFLQEHGLLSTPLNPTEIATFLKENPLLDKKMIGEYISNRNNVDVLNSFINSFELCGTRVDEALRMYLEAFRLPGESPLISFVLEPFTEYWHKCNGEPFANAECAFLLAYAIIMLNVDQHNQNVRRIDQPMTIDAFKRNLKKLNGGEDFDQTMLEEIYKDIKLNEIVMPAEHSGTVLENYLWKVLLRRASGKDGSYIQAPSGVFDHELFSICWGPTLAALSFIFDKSNHQTVYTRTIFGLRKCAFICAHYGMCAEFDSLIISLCKFTNLQNNPDCPENVTILFGSNPKARLATRTLFSLTHMYGDIIREGWSSIFDIILQLYKCKLLPTILVESEDFLELSGKVSLIRETAPSGSQKSESGLFSSLYSYIASGGETINHKIQTSNEPELIVTSRDCISESRLESLITESKFLTIESLEALVKALIGTFYKPEGILALGSRENENATSFLLEMLLKIVLQNRDRVNTLWEAVKQHLYNLITGAIEHNHMFLLERTVVGLMRLASRLMRREEISSMVLQSLNVLLLLNTDALQIVGRQIAFGMYELLKMCAANIHTRDDWTLIFSILEYVGAGIVISKSNNIDNRSDNEVTSVSYSNDDSGLDVKSVNNVSTPSSSPSDSKSESLKIETNPGALEIWPDCSTYKHYKRHDALSFVKCCECLAFLVRNIAHITPYNFIKCVSVIKNFARASLQSKDKNVCQKLSNKQKTDLKSNKNKMSNPYDADDNDPEDIPSSYTQVSIQLLDLMHTLHTSTADIYRWWAEENPDTALISLWSYGWCPLLQGIASLCCDCRRDVRMSAVTYLQRALLMHDLATLNGDEWEACFRKVLFPLMNKLLECGTDIDPSGLDETKMRSATLLSKVFLHHLTQLQSLPTFVDLWITVLDLMHKFMISDNSDTLSEAIPETLKNMLLVMLNGKANSKEELHSKQTFWDATWNKVNTFLPQMSNDLLQHHNSRQMKTQDHDTSSNLSEVTSSFVPGVIVPHVSPTPLEVTHEVLNSQSPILSSPILYQNINQNTVMGVQNFVNHTQHVEDDQNDELIAVITTVPISQPYTLTNKSKEIENCNAPDCEREVNQQLH</sequence>
<keyword evidence="4" id="KW-0333">Golgi apparatus</keyword>
<dbReference type="GO" id="GO:0005085">
    <property type="term" value="F:guanyl-nucleotide exchange factor activity"/>
    <property type="evidence" value="ECO:0007669"/>
    <property type="project" value="InterPro"/>
</dbReference>
<feature type="region of interest" description="Disordered" evidence="5">
    <location>
        <begin position="1240"/>
        <end position="1278"/>
    </location>
</feature>
<evidence type="ECO:0000313" key="8">
    <source>
        <dbReference type="Proteomes" id="UP000478052"/>
    </source>
</evidence>
<feature type="compositionally biased region" description="Polar residues" evidence="5">
    <location>
        <begin position="1240"/>
        <end position="1252"/>
    </location>
</feature>
<dbReference type="InterPro" id="IPR035999">
    <property type="entry name" value="Sec7_dom_sf"/>
</dbReference>
<dbReference type="InterPro" id="IPR056604">
    <property type="entry name" value="GBF1-like_TPR"/>
</dbReference>
<comment type="caution">
    <text evidence="7">The sequence shown here is derived from an EMBL/GenBank/DDBJ whole genome shotgun (WGS) entry which is preliminary data.</text>
</comment>
<evidence type="ECO:0000313" key="7">
    <source>
        <dbReference type="EMBL" id="KAF0750743.1"/>
    </source>
</evidence>
<dbReference type="PANTHER" id="PTHR10663:SF388">
    <property type="entry name" value="GOLGI-SPECIFIC BREFELDIN A-RESISTANCE GUANINE NUCLEOTIDE EXCHANGE FACTOR 1"/>
    <property type="match status" value="1"/>
</dbReference>
<dbReference type="CDD" id="cd00171">
    <property type="entry name" value="Sec7"/>
    <property type="match status" value="1"/>
</dbReference>
<dbReference type="InterPro" id="IPR000904">
    <property type="entry name" value="Sec7_dom"/>
</dbReference>
<dbReference type="OrthoDB" id="10258608at2759"/>
<evidence type="ECO:0000256" key="2">
    <source>
        <dbReference type="ARBA" id="ARBA00004399"/>
    </source>
</evidence>
<proteinExistence type="predicted"/>
<feature type="region of interest" description="Disordered" evidence="5">
    <location>
        <begin position="1356"/>
        <end position="1381"/>
    </location>
</feature>
<evidence type="ECO:0000259" key="6">
    <source>
        <dbReference type="PROSITE" id="PS50190"/>
    </source>
</evidence>
<protein>
    <submittedName>
        <fullName evidence="7">Golgi-specific brefeldin A-resistance guanine nucleotide exchange factor 1 isoform X1</fullName>
    </submittedName>
</protein>
<dbReference type="SMART" id="SM00222">
    <property type="entry name" value="Sec7"/>
    <property type="match status" value="1"/>
</dbReference>
<evidence type="ECO:0000256" key="1">
    <source>
        <dbReference type="ARBA" id="ARBA00004222"/>
    </source>
</evidence>
<dbReference type="Proteomes" id="UP000478052">
    <property type="component" value="Unassembled WGS sequence"/>
</dbReference>
<gene>
    <name evidence="7" type="ORF">FWK35_00013778</name>
</gene>
<dbReference type="GO" id="GO:0016197">
    <property type="term" value="P:endosomal transport"/>
    <property type="evidence" value="ECO:0007669"/>
    <property type="project" value="UniProtKB-ARBA"/>
</dbReference>
<dbReference type="Pfam" id="PF23325">
    <property type="entry name" value="TPR_28"/>
    <property type="match status" value="1"/>
</dbReference>
<dbReference type="GO" id="GO:0005794">
    <property type="term" value="C:Golgi apparatus"/>
    <property type="evidence" value="ECO:0007669"/>
    <property type="project" value="UniProtKB-SubCell"/>
</dbReference>
<keyword evidence="3" id="KW-0813">Transport</keyword>
<evidence type="ECO:0000256" key="3">
    <source>
        <dbReference type="ARBA" id="ARBA00022448"/>
    </source>
</evidence>
<comment type="subcellular location">
    <subcellularLocation>
        <location evidence="2">Endoplasmic reticulum-Golgi intermediate compartment</location>
    </subcellularLocation>
    <subcellularLocation>
        <location evidence="1">Golgi apparatus</location>
        <location evidence="1">cis-Golgi network</location>
    </subcellularLocation>
</comment>
<dbReference type="SUPFAM" id="SSF48425">
    <property type="entry name" value="Sec7 domain"/>
    <property type="match status" value="1"/>
</dbReference>
<feature type="domain" description="SEC7" evidence="6">
    <location>
        <begin position="629"/>
        <end position="819"/>
    </location>
</feature>
<dbReference type="GO" id="GO:0010256">
    <property type="term" value="P:endomembrane system organization"/>
    <property type="evidence" value="ECO:0007669"/>
    <property type="project" value="UniProtKB-ARBA"/>
</dbReference>
<reference evidence="7 8" key="1">
    <citation type="submission" date="2019-08" db="EMBL/GenBank/DDBJ databases">
        <title>Whole genome of Aphis craccivora.</title>
        <authorList>
            <person name="Voronova N.V."/>
            <person name="Shulinski R.S."/>
            <person name="Bandarenka Y.V."/>
            <person name="Zhorov D.G."/>
            <person name="Warner D."/>
        </authorList>
    </citation>
    <scope>NUCLEOTIDE SEQUENCE [LARGE SCALE GENOMIC DNA]</scope>
    <source>
        <strain evidence="7">180601</strain>
        <tissue evidence="7">Whole Body</tissue>
    </source>
</reference>
<dbReference type="Gene3D" id="1.10.1000.11">
    <property type="entry name" value="Arf Nucleotide-binding Site Opener,domain 2"/>
    <property type="match status" value="1"/>
</dbReference>
<keyword evidence="8" id="KW-1185">Reference proteome</keyword>
<name>A0A6G0Y7R3_APHCR</name>
<dbReference type="Pfam" id="PF12783">
    <property type="entry name" value="Sec7-like_HUS"/>
    <property type="match status" value="1"/>
</dbReference>
<accession>A0A6G0Y7R3</accession>
<evidence type="ECO:0000256" key="4">
    <source>
        <dbReference type="ARBA" id="ARBA00023034"/>
    </source>
</evidence>